<reference evidence="1" key="1">
    <citation type="submission" date="2022-07" db="EMBL/GenBank/DDBJ databases">
        <authorList>
            <person name="Criscuolo A."/>
        </authorList>
    </citation>
    <scope>NUCLEOTIDE SEQUENCE</scope>
    <source>
        <strain evidence="1">CIP103197</strain>
    </source>
</reference>
<accession>A0A9W4VYV8</accession>
<sequence>MLPVKLEQLIQSTASEAELWINMLGISCNETHGALVKQCADDCIISTIKSVEQMVGTLNKELIGVFDIRPRKHPLTTAYSLFPVLSVTRFFDYLKKEGIVEDFDCKVVGDNDVFNLDLSSNTIQHEPKQSESYSGAYLFIRFVGGVNKIWYMNEHEMLSAYDSWLTQVFGGLDVFGSTEEWVGFALTLRALKTFDVFDHVINHSVLPVFKSRLTAFYSEYFNYFTSSNNARFANCVNLSKYLTTEGSQIESELQKMDEYIEPPANVITLGYHKLNSDDKNDIAAEDDDYSDIDFGVI</sequence>
<proteinExistence type="predicted"/>
<gene>
    <name evidence="1" type="ORF">PSEHALCIP103_01533</name>
</gene>
<evidence type="ECO:0000313" key="2">
    <source>
        <dbReference type="Proteomes" id="UP001152447"/>
    </source>
</evidence>
<keyword evidence="2" id="KW-1185">Reference proteome</keyword>
<organism evidence="1 2">
    <name type="scientific">Pseudoalteromonas haloplanktis</name>
    <name type="common">Alteromonas haloplanktis</name>
    <dbReference type="NCBI Taxonomy" id="228"/>
    <lineage>
        <taxon>Bacteria</taxon>
        <taxon>Pseudomonadati</taxon>
        <taxon>Pseudomonadota</taxon>
        <taxon>Gammaproteobacteria</taxon>
        <taxon>Alteromonadales</taxon>
        <taxon>Pseudoalteromonadaceae</taxon>
        <taxon>Pseudoalteromonas</taxon>
    </lineage>
</organism>
<name>A0A9W4VYV8_PSEHA</name>
<dbReference type="AlphaFoldDB" id="A0A9W4VYV8"/>
<dbReference type="RefSeq" id="WP_262976520.1">
    <property type="nucleotide sequence ID" value="NZ_CAMAPB010000018.1"/>
</dbReference>
<protein>
    <submittedName>
        <fullName evidence="1">Uncharacterized protein</fullName>
    </submittedName>
</protein>
<dbReference type="Proteomes" id="UP001152447">
    <property type="component" value="Unassembled WGS sequence"/>
</dbReference>
<dbReference type="EMBL" id="CAMAPB010000018">
    <property type="protein sequence ID" value="CAH9056826.1"/>
    <property type="molecule type" value="Genomic_DNA"/>
</dbReference>
<evidence type="ECO:0000313" key="1">
    <source>
        <dbReference type="EMBL" id="CAH9056826.1"/>
    </source>
</evidence>
<comment type="caution">
    <text evidence="1">The sequence shown here is derived from an EMBL/GenBank/DDBJ whole genome shotgun (WGS) entry which is preliminary data.</text>
</comment>